<sequence length="110" mass="13076">MSCMYHSKIATNVSFSKFPRKSPIWHSIRKLWLTINMRALTDSWFSGFLLQISDGVEETTDESFICIPDDMFIVTHVFPAKHYYDDVIVRVNNYNLCNEEELFEYYVIYV</sequence>
<proteinExistence type="predicted"/>
<name>A0A9R1WCL3_LACSA</name>
<gene>
    <name evidence="1" type="ORF">LSAT_V11C200076280</name>
</gene>
<organism evidence="1 2">
    <name type="scientific">Lactuca sativa</name>
    <name type="common">Garden lettuce</name>
    <dbReference type="NCBI Taxonomy" id="4236"/>
    <lineage>
        <taxon>Eukaryota</taxon>
        <taxon>Viridiplantae</taxon>
        <taxon>Streptophyta</taxon>
        <taxon>Embryophyta</taxon>
        <taxon>Tracheophyta</taxon>
        <taxon>Spermatophyta</taxon>
        <taxon>Magnoliopsida</taxon>
        <taxon>eudicotyledons</taxon>
        <taxon>Gunneridae</taxon>
        <taxon>Pentapetalae</taxon>
        <taxon>asterids</taxon>
        <taxon>campanulids</taxon>
        <taxon>Asterales</taxon>
        <taxon>Asteraceae</taxon>
        <taxon>Cichorioideae</taxon>
        <taxon>Cichorieae</taxon>
        <taxon>Lactucinae</taxon>
        <taxon>Lactuca</taxon>
    </lineage>
</organism>
<protein>
    <submittedName>
        <fullName evidence="1">Uncharacterized protein</fullName>
    </submittedName>
</protein>
<evidence type="ECO:0000313" key="1">
    <source>
        <dbReference type="EMBL" id="KAJ0221249.1"/>
    </source>
</evidence>
<dbReference type="Proteomes" id="UP000235145">
    <property type="component" value="Unassembled WGS sequence"/>
</dbReference>
<accession>A0A9R1WCL3</accession>
<dbReference type="EMBL" id="NBSK02000002">
    <property type="protein sequence ID" value="KAJ0221249.1"/>
    <property type="molecule type" value="Genomic_DNA"/>
</dbReference>
<comment type="caution">
    <text evidence="1">The sequence shown here is derived from an EMBL/GenBank/DDBJ whole genome shotgun (WGS) entry which is preliminary data.</text>
</comment>
<evidence type="ECO:0000313" key="2">
    <source>
        <dbReference type="Proteomes" id="UP000235145"/>
    </source>
</evidence>
<keyword evidence="2" id="KW-1185">Reference proteome</keyword>
<dbReference type="AlphaFoldDB" id="A0A9R1WCL3"/>
<reference evidence="1 2" key="1">
    <citation type="journal article" date="2017" name="Nat. Commun.">
        <title>Genome assembly with in vitro proximity ligation data and whole-genome triplication in lettuce.</title>
        <authorList>
            <person name="Reyes-Chin-Wo S."/>
            <person name="Wang Z."/>
            <person name="Yang X."/>
            <person name="Kozik A."/>
            <person name="Arikit S."/>
            <person name="Song C."/>
            <person name="Xia L."/>
            <person name="Froenicke L."/>
            <person name="Lavelle D.O."/>
            <person name="Truco M.J."/>
            <person name="Xia R."/>
            <person name="Zhu S."/>
            <person name="Xu C."/>
            <person name="Xu H."/>
            <person name="Xu X."/>
            <person name="Cox K."/>
            <person name="Korf I."/>
            <person name="Meyers B.C."/>
            <person name="Michelmore R.W."/>
        </authorList>
    </citation>
    <scope>NUCLEOTIDE SEQUENCE [LARGE SCALE GENOMIC DNA]</scope>
    <source>
        <strain evidence="2">cv. Salinas</strain>
        <tissue evidence="1">Seedlings</tissue>
    </source>
</reference>